<gene>
    <name evidence="1" type="ORF">DI396_01655</name>
</gene>
<accession>A0A2V4MQ37</accession>
<dbReference type="AlphaFoldDB" id="A0A2V4MQ37"/>
<organism evidence="1 2">
    <name type="scientific">Litorivita pollutaquae</name>
    <dbReference type="NCBI Taxonomy" id="2200892"/>
    <lineage>
        <taxon>Bacteria</taxon>
        <taxon>Pseudomonadati</taxon>
        <taxon>Pseudomonadota</taxon>
        <taxon>Alphaproteobacteria</taxon>
        <taxon>Rhodobacterales</taxon>
        <taxon>Paracoccaceae</taxon>
        <taxon>Litorivita</taxon>
    </lineage>
</organism>
<dbReference type="EMBL" id="QFVT01000002">
    <property type="protein sequence ID" value="PYC48825.1"/>
    <property type="molecule type" value="Genomic_DNA"/>
</dbReference>
<proteinExistence type="predicted"/>
<reference evidence="1 2" key="1">
    <citation type="submission" date="2018-05" db="EMBL/GenBank/DDBJ databases">
        <title>Oceanovita maritima gen. nov., sp. nov., a marine bacterium in the family Rhodobacteraceae isolated from surface seawater of Lundu port Xiamen, China.</title>
        <authorList>
            <person name="Hetharua B.H."/>
            <person name="Min D."/>
            <person name="Liao H."/>
            <person name="Tian Y."/>
        </authorList>
    </citation>
    <scope>NUCLEOTIDE SEQUENCE [LARGE SCALE GENOMIC DNA]</scope>
    <source>
        <strain evidence="1 2">FSX-11</strain>
    </source>
</reference>
<evidence type="ECO:0000313" key="2">
    <source>
        <dbReference type="Proteomes" id="UP000248012"/>
    </source>
</evidence>
<comment type="caution">
    <text evidence="1">The sequence shown here is derived from an EMBL/GenBank/DDBJ whole genome shotgun (WGS) entry which is preliminary data.</text>
</comment>
<sequence>MPVGWDVAAGRFPAVPQHGVLWRNSVQLLRLARRWLKAAARRCEVIAPGEGITRGHFGSGTLARLIDKGMHFPARSLSRLARQLPIRCGQ</sequence>
<name>A0A2V4MQ37_9RHOB</name>
<keyword evidence="2" id="KW-1185">Reference proteome</keyword>
<evidence type="ECO:0000313" key="1">
    <source>
        <dbReference type="EMBL" id="PYC48825.1"/>
    </source>
</evidence>
<protein>
    <submittedName>
        <fullName evidence="1">Uncharacterized protein</fullName>
    </submittedName>
</protein>
<dbReference type="Proteomes" id="UP000248012">
    <property type="component" value="Unassembled WGS sequence"/>
</dbReference>